<dbReference type="AlphaFoldDB" id="A0A9X2JH13"/>
<evidence type="ECO:0000313" key="1">
    <source>
        <dbReference type="EMBL" id="MCO6044143.1"/>
    </source>
</evidence>
<comment type="caution">
    <text evidence="1">The sequence shown here is derived from an EMBL/GenBank/DDBJ whole genome shotgun (WGS) entry which is preliminary data.</text>
</comment>
<organism evidence="1 2">
    <name type="scientific">Aeoliella straminimaris</name>
    <dbReference type="NCBI Taxonomy" id="2954799"/>
    <lineage>
        <taxon>Bacteria</taxon>
        <taxon>Pseudomonadati</taxon>
        <taxon>Planctomycetota</taxon>
        <taxon>Planctomycetia</taxon>
        <taxon>Pirellulales</taxon>
        <taxon>Lacipirellulaceae</taxon>
        <taxon>Aeoliella</taxon>
    </lineage>
</organism>
<sequence length="122" mass="13934">MSIQGKCALAQPERHSVLVLIHADGWIEVFAERHVDVRIEMVPYTGTVSGEVLAEEYLDLTLSPRYRELHLPINCRAADKFRVVRPSDLLRREHELALLNGLDAFEHHLAPQVEGEVTQWTL</sequence>
<proteinExistence type="predicted"/>
<accession>A0A9X2JH13</accession>
<reference evidence="1" key="1">
    <citation type="submission" date="2022-06" db="EMBL/GenBank/DDBJ databases">
        <title>Aeoliella straminimaris, a novel planctomycete from sediments.</title>
        <authorList>
            <person name="Vitorino I.R."/>
            <person name="Lage O.M."/>
        </authorList>
    </citation>
    <scope>NUCLEOTIDE SEQUENCE</scope>
    <source>
        <strain evidence="1">ICT_H6.2</strain>
    </source>
</reference>
<dbReference type="Proteomes" id="UP001155241">
    <property type="component" value="Unassembled WGS sequence"/>
</dbReference>
<keyword evidence="2" id="KW-1185">Reference proteome</keyword>
<gene>
    <name evidence="1" type="ORF">NG895_09505</name>
</gene>
<protein>
    <submittedName>
        <fullName evidence="1">Uncharacterized protein</fullName>
    </submittedName>
</protein>
<evidence type="ECO:0000313" key="2">
    <source>
        <dbReference type="Proteomes" id="UP001155241"/>
    </source>
</evidence>
<dbReference type="RefSeq" id="WP_252852249.1">
    <property type="nucleotide sequence ID" value="NZ_JAMXLR010000036.1"/>
</dbReference>
<name>A0A9X2JH13_9BACT</name>
<dbReference type="EMBL" id="JAMXLR010000036">
    <property type="protein sequence ID" value="MCO6044143.1"/>
    <property type="molecule type" value="Genomic_DNA"/>
</dbReference>